<dbReference type="Proteomes" id="UP001305779">
    <property type="component" value="Unassembled WGS sequence"/>
</dbReference>
<feature type="compositionally biased region" description="Polar residues" evidence="1">
    <location>
        <begin position="379"/>
        <end position="393"/>
    </location>
</feature>
<dbReference type="InterPro" id="IPR037508">
    <property type="entry name" value="Msb1/Mug8"/>
</dbReference>
<dbReference type="PANTHER" id="PTHR28093">
    <property type="entry name" value="MORPHOGENESIS-RELATED PROTEIN MSB1"/>
    <property type="match status" value="1"/>
</dbReference>
<dbReference type="InterPro" id="IPR012965">
    <property type="entry name" value="Msb1/Mug8_dom"/>
</dbReference>
<proteinExistence type="predicted"/>
<feature type="region of interest" description="Disordered" evidence="1">
    <location>
        <begin position="1"/>
        <end position="35"/>
    </location>
</feature>
<evidence type="ECO:0000256" key="1">
    <source>
        <dbReference type="SAM" id="MobiDB-lite"/>
    </source>
</evidence>
<feature type="compositionally biased region" description="Low complexity" evidence="1">
    <location>
        <begin position="909"/>
        <end position="920"/>
    </location>
</feature>
<dbReference type="CDD" id="cd04401">
    <property type="entry name" value="RhoGAP_fMSB1"/>
    <property type="match status" value="1"/>
</dbReference>
<feature type="compositionally biased region" description="Basic residues" evidence="1">
    <location>
        <begin position="546"/>
        <end position="559"/>
    </location>
</feature>
<accession>A0ABR0EDM8</accession>
<feature type="compositionally biased region" description="Basic and acidic residues" evidence="1">
    <location>
        <begin position="859"/>
        <end position="871"/>
    </location>
</feature>
<feature type="region of interest" description="Disordered" evidence="1">
    <location>
        <begin position="378"/>
        <end position="414"/>
    </location>
</feature>
<dbReference type="EMBL" id="JAXOVC010000007">
    <property type="protein sequence ID" value="KAK4499484.1"/>
    <property type="molecule type" value="Genomic_DNA"/>
</dbReference>
<keyword evidence="4" id="KW-1185">Reference proteome</keyword>
<feature type="compositionally biased region" description="Acidic residues" evidence="1">
    <location>
        <begin position="1011"/>
        <end position="1020"/>
    </location>
</feature>
<name>A0ABR0EDM8_ZASCE</name>
<dbReference type="PANTHER" id="PTHR28093:SF1">
    <property type="entry name" value="MORPHOGENESIS-RELATED PROTEIN MSB1"/>
    <property type="match status" value="1"/>
</dbReference>
<feature type="region of interest" description="Disordered" evidence="1">
    <location>
        <begin position="546"/>
        <end position="620"/>
    </location>
</feature>
<comment type="caution">
    <text evidence="3">The sequence shown here is derived from an EMBL/GenBank/DDBJ whole genome shotgun (WGS) entry which is preliminary data.</text>
</comment>
<organism evidence="3 4">
    <name type="scientific">Zasmidium cellare</name>
    <name type="common">Wine cellar mold</name>
    <name type="synonym">Racodium cellare</name>
    <dbReference type="NCBI Taxonomy" id="395010"/>
    <lineage>
        <taxon>Eukaryota</taxon>
        <taxon>Fungi</taxon>
        <taxon>Dikarya</taxon>
        <taxon>Ascomycota</taxon>
        <taxon>Pezizomycotina</taxon>
        <taxon>Dothideomycetes</taxon>
        <taxon>Dothideomycetidae</taxon>
        <taxon>Mycosphaerellales</taxon>
        <taxon>Mycosphaerellaceae</taxon>
        <taxon>Zasmidium</taxon>
    </lineage>
</organism>
<gene>
    <name evidence="3" type="ORF">PRZ48_009999</name>
</gene>
<feature type="compositionally biased region" description="Basic and acidic residues" evidence="1">
    <location>
        <begin position="1032"/>
        <end position="1064"/>
    </location>
</feature>
<evidence type="ECO:0000313" key="4">
    <source>
        <dbReference type="Proteomes" id="UP001305779"/>
    </source>
</evidence>
<feature type="compositionally biased region" description="Basic and acidic residues" evidence="1">
    <location>
        <begin position="944"/>
        <end position="957"/>
    </location>
</feature>
<feature type="compositionally biased region" description="Low complexity" evidence="1">
    <location>
        <begin position="820"/>
        <end position="831"/>
    </location>
</feature>
<feature type="compositionally biased region" description="Basic and acidic residues" evidence="1">
    <location>
        <begin position="603"/>
        <end position="614"/>
    </location>
</feature>
<evidence type="ECO:0000313" key="3">
    <source>
        <dbReference type="EMBL" id="KAK4499484.1"/>
    </source>
</evidence>
<evidence type="ECO:0000259" key="2">
    <source>
        <dbReference type="Pfam" id="PF08101"/>
    </source>
</evidence>
<sequence>MPLFSRFKNKGAQPTSKGKNLGENGAGDLAAPRQPKWQARWESTVIVPDEVKELVHVCTMEMKSRAEALDAPFFLLPFRPDSDPQGARTFIRNYYKSNAERSSQYQGEALKQELRLTDSVVLCSIMKWCWSRMPGGVVSWPVYDGFRMGEKEASLARNAFDTFIPIGVDSEARKSIIFDFFDLMAAVAAHGKMNGLTGRKLSRLAGWWAFDHSDDGKGFEGGYKSWTAAADASSHLFFAYLRSLSPDTNPSMNVIERIPRSLQALVASTEYPPETPTLLQRSTPQVVMLVETVSSTPFALLRRAKNFEYRDRDHVLRELAEYEDPVDALTEECKRVLYAVATANQSNVARSRQGIAKPEESWSAFQSLGFADLDERALSQKSPNNMNGSTKTVGNGLREQPRSRNADTNRPTTPSWADFLSSGFADDDTVKSPTLLYPPAQILPPIGSRSSSPGNLPGDDDNLAPGELAAITTVELDDAFWWVWITSLAGEEPSNRKAVFGRCALVETTIQNGRWLIMEEQVKGANPDPTEGVYVAPKKSLFSFTKRGRLGRKRSTNKHSSHDQPERVLSATPSKTSISTDQHNKIRAAARALTRQQDSTELDSARRGRHEEAQSTKTNSMLTLGLQSEAGPAMKWASSYDKHAIRQQYLGDSFAGKGASRENLASTASSLNLNDGAKTITPAASPRPAAASTFPVEAAERHLPPVPKESEAVAAPEPVRHVPEPVQQVTAPEPAPVEPVAPSLDPDQFHQEPAPVPSREPEVPAQPTALDKEVAVEKPSPASAKVGRKPVPRQDDHPAFRKQSYESPKAKQPSSPTQGAAALAAVKAMQAKGSASPESKPRKQVPQSQPGGFKKLFGKKKEAGGRGDSVEIQRPGSNGLAPPAEQGLARRLSLMRKKQNNAPAPPKANPASVAAQAAFANQEPVMTADHGAYDHSSVGGSRSSFHEREAAEVEFARFDQGPVEDMPAAMPESEPEPSPEPPHREFNTEAAKRLHPQADSGAEVLPFDAPVPEDESDADDNHDAGVVQDRWATIRENAHKRAARQREEAPERASEDHSTQRTDDGETSGEETIESRVARIKARVAELTGNIETNR</sequence>
<feature type="domain" description="Meiotically up-regulated protein Msb1/Mug8" evidence="2">
    <location>
        <begin position="48"/>
        <end position="521"/>
    </location>
</feature>
<feature type="compositionally biased region" description="Polar residues" evidence="1">
    <location>
        <begin position="571"/>
        <end position="581"/>
    </location>
</feature>
<reference evidence="3 4" key="1">
    <citation type="journal article" date="2023" name="G3 (Bethesda)">
        <title>A chromosome-level genome assembly of Zasmidium syzygii isolated from banana leaves.</title>
        <authorList>
            <person name="van Westerhoven A.C."/>
            <person name="Mehrabi R."/>
            <person name="Talebi R."/>
            <person name="Steentjes M.B.F."/>
            <person name="Corcolon B."/>
            <person name="Chong P.A."/>
            <person name="Kema G.H.J."/>
            <person name="Seidl M.F."/>
        </authorList>
    </citation>
    <scope>NUCLEOTIDE SEQUENCE [LARGE SCALE GENOMIC DNA]</scope>
    <source>
        <strain evidence="3 4">P124</strain>
    </source>
</reference>
<feature type="region of interest" description="Disordered" evidence="1">
    <location>
        <begin position="726"/>
        <end position="1077"/>
    </location>
</feature>
<dbReference type="Pfam" id="PF08101">
    <property type="entry name" value="Msb1-Mug8_dom"/>
    <property type="match status" value="1"/>
</dbReference>
<feature type="compositionally biased region" description="Basic and acidic residues" evidence="1">
    <location>
        <begin position="981"/>
        <end position="992"/>
    </location>
</feature>
<protein>
    <recommendedName>
        <fullName evidence="2">Meiotically up-regulated protein Msb1/Mug8 domain-containing protein</fullName>
    </recommendedName>
</protein>